<dbReference type="Gene3D" id="3.10.180.10">
    <property type="entry name" value="2,3-Dihydroxybiphenyl 1,2-Dioxygenase, domain 1"/>
    <property type="match status" value="1"/>
</dbReference>
<accession>A0ABT1YLZ7</accession>
<dbReference type="PANTHER" id="PTHR21366:SF22">
    <property type="entry name" value="VOC DOMAIN-CONTAINING PROTEIN"/>
    <property type="match status" value="1"/>
</dbReference>
<dbReference type="InterPro" id="IPR050383">
    <property type="entry name" value="GlyoxalaseI/FosfomycinResist"/>
</dbReference>
<proteinExistence type="predicted"/>
<dbReference type="PROSITE" id="PS00934">
    <property type="entry name" value="GLYOXALASE_I_1"/>
    <property type="match status" value="1"/>
</dbReference>
<feature type="domain" description="VOC" evidence="2">
    <location>
        <begin position="4"/>
        <end position="122"/>
    </location>
</feature>
<name>A0ABT1YLZ7_9BACL</name>
<evidence type="ECO:0000313" key="3">
    <source>
        <dbReference type="EMBL" id="MCR8634206.1"/>
    </source>
</evidence>
<gene>
    <name evidence="3" type="ORF">NV381_23730</name>
</gene>
<dbReference type="InterPro" id="IPR037523">
    <property type="entry name" value="VOC_core"/>
</dbReference>
<keyword evidence="1" id="KW-0479">Metal-binding</keyword>
<dbReference type="PANTHER" id="PTHR21366">
    <property type="entry name" value="GLYOXALASE FAMILY PROTEIN"/>
    <property type="match status" value="1"/>
</dbReference>
<dbReference type="RefSeq" id="WP_258215768.1">
    <property type="nucleotide sequence ID" value="NZ_JANQBD010000018.1"/>
</dbReference>
<comment type="caution">
    <text evidence="3">The sequence shown here is derived from an EMBL/GenBank/DDBJ whole genome shotgun (WGS) entry which is preliminary data.</text>
</comment>
<organism evidence="3 4">
    <name type="scientific">Paenibacillus radicis</name>
    <name type="common">ex Xue et al. 2023</name>
    <dbReference type="NCBI Taxonomy" id="2972489"/>
    <lineage>
        <taxon>Bacteria</taxon>
        <taxon>Bacillati</taxon>
        <taxon>Bacillota</taxon>
        <taxon>Bacilli</taxon>
        <taxon>Bacillales</taxon>
        <taxon>Paenibacillaceae</taxon>
        <taxon>Paenibacillus</taxon>
    </lineage>
</organism>
<dbReference type="InterPro" id="IPR018146">
    <property type="entry name" value="Glyoxalase_1_CS"/>
</dbReference>
<dbReference type="InterPro" id="IPR029068">
    <property type="entry name" value="Glyas_Bleomycin-R_OHBP_Dase"/>
</dbReference>
<dbReference type="PROSITE" id="PS51819">
    <property type="entry name" value="VOC"/>
    <property type="match status" value="1"/>
</dbReference>
<dbReference type="Pfam" id="PF00903">
    <property type="entry name" value="Glyoxalase"/>
    <property type="match status" value="1"/>
</dbReference>
<evidence type="ECO:0000256" key="1">
    <source>
        <dbReference type="ARBA" id="ARBA00022723"/>
    </source>
</evidence>
<protein>
    <submittedName>
        <fullName evidence="3">VOC family protein</fullName>
    </submittedName>
</protein>
<dbReference type="EMBL" id="JANQBD010000018">
    <property type="protein sequence ID" value="MCR8634206.1"/>
    <property type="molecule type" value="Genomic_DNA"/>
</dbReference>
<evidence type="ECO:0000313" key="4">
    <source>
        <dbReference type="Proteomes" id="UP001300012"/>
    </source>
</evidence>
<reference evidence="3 4" key="1">
    <citation type="submission" date="2022-08" db="EMBL/GenBank/DDBJ databases">
        <title>Paenibacillus endoradicis sp. nov., Paenibacillus radicibacter sp. nov and Paenibacillus pararadicis sp. nov., three cold-adapted plant growth-promoting bacteria isolated from root of Larix gmelinii in Great Khingan.</title>
        <authorList>
            <person name="Xue H."/>
        </authorList>
    </citation>
    <scope>NUCLEOTIDE SEQUENCE [LARGE SCALE GENOMIC DNA]</scope>
    <source>
        <strain evidence="3 4">N5-1-1-5</strain>
    </source>
</reference>
<keyword evidence="4" id="KW-1185">Reference proteome</keyword>
<sequence length="124" mass="14078">MYAGIHHVSIAVTDLEKAKRFYGGMLGFKETVRPPFPSKGAWYDVGLTQLHLIVNQARTLRGTTVIDDKDGHFALRVNRMQDVLDRLHEASIPYVDRPNNLTEWHQVYVTDPDGNVIEFNGSRA</sequence>
<dbReference type="SUPFAM" id="SSF54593">
    <property type="entry name" value="Glyoxalase/Bleomycin resistance protein/Dihydroxybiphenyl dioxygenase"/>
    <property type="match status" value="1"/>
</dbReference>
<dbReference type="Proteomes" id="UP001300012">
    <property type="component" value="Unassembled WGS sequence"/>
</dbReference>
<dbReference type="InterPro" id="IPR004360">
    <property type="entry name" value="Glyas_Fos-R_dOase_dom"/>
</dbReference>
<evidence type="ECO:0000259" key="2">
    <source>
        <dbReference type="PROSITE" id="PS51819"/>
    </source>
</evidence>